<dbReference type="EC" id="3.6.4.-" evidence="9 10"/>
<proteinExistence type="inferred from homology"/>
<keyword evidence="2 9" id="KW-0547">Nucleotide-binding</keyword>
<comment type="caution">
    <text evidence="9">Lacks conserved residue(s) required for the propagation of feature annotation.</text>
</comment>
<feature type="binding site" evidence="9">
    <location>
        <begin position="242"/>
        <end position="247"/>
    </location>
    <ligand>
        <name>ATP</name>
        <dbReference type="ChEBI" id="CHEBI:30616"/>
    </ligand>
</feature>
<keyword evidence="1 9" id="KW-0806">Transcription termination</keyword>
<dbReference type="GO" id="GO:0005524">
    <property type="term" value="F:ATP binding"/>
    <property type="evidence" value="ECO:0007669"/>
    <property type="project" value="UniProtKB-UniRule"/>
</dbReference>
<dbReference type="Gene3D" id="3.40.50.300">
    <property type="entry name" value="P-loop containing nucleotide triphosphate hydrolases"/>
    <property type="match status" value="1"/>
</dbReference>
<dbReference type="InterPro" id="IPR036269">
    <property type="entry name" value="Rho_N_sf"/>
</dbReference>
<dbReference type="NCBIfam" id="NF006886">
    <property type="entry name" value="PRK09376.1"/>
    <property type="match status" value="1"/>
</dbReference>
<feature type="region of interest" description="Disordered" evidence="12">
    <location>
        <begin position="1"/>
        <end position="66"/>
    </location>
</feature>
<evidence type="ECO:0000256" key="5">
    <source>
        <dbReference type="ARBA" id="ARBA00022840"/>
    </source>
</evidence>
<dbReference type="Proteomes" id="UP000321892">
    <property type="component" value="Chromosome"/>
</dbReference>
<dbReference type="Pfam" id="PF00006">
    <property type="entry name" value="ATP-synt_ab"/>
    <property type="match status" value="1"/>
</dbReference>
<comment type="subunit">
    <text evidence="9">Homohexamer. The homohexamer assembles into an open ring structure.</text>
</comment>
<name>A0A510JEC5_9FUSO</name>
<evidence type="ECO:0000256" key="7">
    <source>
        <dbReference type="ARBA" id="ARBA00023015"/>
    </source>
</evidence>
<evidence type="ECO:0000256" key="2">
    <source>
        <dbReference type="ARBA" id="ARBA00022741"/>
    </source>
</evidence>
<evidence type="ECO:0000259" key="13">
    <source>
        <dbReference type="PROSITE" id="PS51856"/>
    </source>
</evidence>
<dbReference type="PANTHER" id="PTHR46425:SF1">
    <property type="entry name" value="TRANSCRIPTION TERMINATION FACTOR RHO"/>
    <property type="match status" value="1"/>
</dbReference>
<dbReference type="InterPro" id="IPR000194">
    <property type="entry name" value="ATPase_F1/V1/A1_a/bsu_nucl-bd"/>
</dbReference>
<dbReference type="PROSITE" id="PS51856">
    <property type="entry name" value="RHO_RNA_BD"/>
    <property type="match status" value="1"/>
</dbReference>
<dbReference type="Pfam" id="PF07497">
    <property type="entry name" value="Rho_RNA_bind"/>
    <property type="match status" value="1"/>
</dbReference>
<dbReference type="GO" id="GO:0016787">
    <property type="term" value="F:hydrolase activity"/>
    <property type="evidence" value="ECO:0007669"/>
    <property type="project" value="UniProtKB-KW"/>
</dbReference>
<dbReference type="Pfam" id="PF07498">
    <property type="entry name" value="Rho_N"/>
    <property type="match status" value="1"/>
</dbReference>
<dbReference type="InterPro" id="IPR041703">
    <property type="entry name" value="Rho_factor_ATP-bd"/>
</dbReference>
<dbReference type="SMART" id="SM00959">
    <property type="entry name" value="Rho_N"/>
    <property type="match status" value="1"/>
</dbReference>
<evidence type="ECO:0000256" key="1">
    <source>
        <dbReference type="ARBA" id="ARBA00022472"/>
    </source>
</evidence>
<dbReference type="SMART" id="SM00382">
    <property type="entry name" value="AAA"/>
    <property type="match status" value="1"/>
</dbReference>
<keyword evidence="8 9" id="KW-0804">Transcription</keyword>
<dbReference type="InterPro" id="IPR011112">
    <property type="entry name" value="Rho-like_N"/>
</dbReference>
<dbReference type="InterPro" id="IPR004665">
    <property type="entry name" value="Term_rho"/>
</dbReference>
<feature type="compositionally biased region" description="Basic and acidic residues" evidence="12">
    <location>
        <begin position="45"/>
        <end position="62"/>
    </location>
</feature>
<dbReference type="CDD" id="cd01128">
    <property type="entry name" value="rho_factor_C"/>
    <property type="match status" value="1"/>
</dbReference>
<dbReference type="GO" id="GO:0008186">
    <property type="term" value="F:ATP-dependent activity, acting on RNA"/>
    <property type="evidence" value="ECO:0007669"/>
    <property type="project" value="UniProtKB-UniRule"/>
</dbReference>
<evidence type="ECO:0000256" key="8">
    <source>
        <dbReference type="ARBA" id="ARBA00023163"/>
    </source>
</evidence>
<comment type="function">
    <text evidence="9">Facilitates transcription termination by a mechanism that involves Rho binding to the nascent RNA, activation of Rho's RNA-dependent ATPase activity, and release of the mRNA from the DNA template.</text>
</comment>
<keyword evidence="5 9" id="KW-0067">ATP-binding</keyword>
<keyword evidence="4 9" id="KW-0347">Helicase</keyword>
<feature type="compositionally biased region" description="Basic and acidic residues" evidence="12">
    <location>
        <begin position="1"/>
        <end position="12"/>
    </location>
</feature>
<evidence type="ECO:0000256" key="4">
    <source>
        <dbReference type="ARBA" id="ARBA00022806"/>
    </source>
</evidence>
<dbReference type="SUPFAM" id="SSF68912">
    <property type="entry name" value="Rho N-terminal domain-like"/>
    <property type="match status" value="1"/>
</dbReference>
<protein>
    <recommendedName>
        <fullName evidence="9 10">Transcription termination factor Rho</fullName>
        <ecNumber evidence="9 10">3.6.4.-</ecNumber>
    </recommendedName>
    <alternativeName>
        <fullName evidence="9">ATP-dependent helicase Rho</fullName>
    </alternativeName>
</protein>
<dbReference type="KEGG" id="lhf:JCM16775_0333"/>
<dbReference type="InterPro" id="IPR003593">
    <property type="entry name" value="AAA+_ATPase"/>
</dbReference>
<dbReference type="InterPro" id="IPR027417">
    <property type="entry name" value="P-loop_NTPase"/>
</dbReference>
<dbReference type="InterPro" id="IPR011113">
    <property type="entry name" value="Rho_RNA-bd"/>
</dbReference>
<dbReference type="EMBL" id="AP019823">
    <property type="protein sequence ID" value="BBM37648.1"/>
    <property type="molecule type" value="Genomic_DNA"/>
</dbReference>
<evidence type="ECO:0000256" key="10">
    <source>
        <dbReference type="NCBIfam" id="TIGR00767"/>
    </source>
</evidence>
<dbReference type="Gene3D" id="2.40.50.140">
    <property type="entry name" value="Nucleic acid-binding proteins"/>
    <property type="match status" value="1"/>
</dbReference>
<dbReference type="GO" id="GO:0004386">
    <property type="term" value="F:helicase activity"/>
    <property type="evidence" value="ECO:0007669"/>
    <property type="project" value="UniProtKB-UniRule"/>
</dbReference>
<keyword evidence="6 9" id="KW-0694">RNA-binding</keyword>
<feature type="binding site" evidence="9">
    <location>
        <begin position="230"/>
        <end position="235"/>
    </location>
    <ligand>
        <name>ATP</name>
        <dbReference type="ChEBI" id="CHEBI:30616"/>
    </ligand>
</feature>
<feature type="domain" description="Rho RNA-BD" evidence="13">
    <location>
        <begin position="118"/>
        <end position="189"/>
    </location>
</feature>
<feature type="binding site" evidence="9">
    <location>
        <position position="273"/>
    </location>
    <ligand>
        <name>ATP</name>
        <dbReference type="ChEBI" id="CHEBI:30616"/>
    </ligand>
</feature>
<dbReference type="HAMAP" id="MF_01884">
    <property type="entry name" value="Rho"/>
    <property type="match status" value="1"/>
</dbReference>
<dbReference type="GO" id="GO:0003723">
    <property type="term" value="F:RNA binding"/>
    <property type="evidence" value="ECO:0007669"/>
    <property type="project" value="UniProtKB-UniRule"/>
</dbReference>
<dbReference type="SUPFAM" id="SSF50249">
    <property type="entry name" value="Nucleic acid-binding proteins"/>
    <property type="match status" value="1"/>
</dbReference>
<dbReference type="SUPFAM" id="SSF52540">
    <property type="entry name" value="P-loop containing nucleoside triphosphate hydrolases"/>
    <property type="match status" value="1"/>
</dbReference>
<evidence type="ECO:0000256" key="11">
    <source>
        <dbReference type="PROSITE-ProRule" id="PRU01203"/>
    </source>
</evidence>
<accession>A0A510JEC5</accession>
<sequence length="485" mass="55206">MKTKETKIEVEMGKNQQEQIEPVKKKRGRPKASETKEILGLSENLEEKKQIEKEEETEKKNSSENLNLEEEMIKDILSQNVTKLKKMAKEYKIENFSGMSKHELINAILIKKGEERGKTYGFGKLDVIGDGNYGFLRNTSIGPDVYVSMSQIKRFFLRNEDIVFGELRIPIGTEKNYGILKVLLVNGDLPEKSLERPYFDDLVPSYPDEKLNLGSGEISSRIIDLISPIGKGQRGLIVAPPKAGKTVLLSTIANDIIKYNPEIDVWILLIDERPEEVTDIKENVKDAEVYAATFDEDPRVHTEVTENVLRMAKRQVERGKNILILMDSLTRLARSYNITIPSSGKLISGGIDPNALYYPKRFLGAARNIKNGGSLTIIATALVETGSRMDEVIFEEFKGTGNMEIILSRTLEQLRIFPAIDVLKSGTRREELLIPRENLEKIWKLRRELSEMSEVEGMRNLIELIKKYKNNDELLEDLYKVKKGK</sequence>
<keyword evidence="3 9" id="KW-0378">Hydrolase</keyword>
<keyword evidence="7 9" id="KW-0805">Transcription regulation</keyword>
<evidence type="ECO:0000313" key="15">
    <source>
        <dbReference type="Proteomes" id="UP000321892"/>
    </source>
</evidence>
<evidence type="ECO:0000256" key="3">
    <source>
        <dbReference type="ARBA" id="ARBA00022801"/>
    </source>
</evidence>
<dbReference type="AlphaFoldDB" id="A0A510JEC5"/>
<dbReference type="InterPro" id="IPR012340">
    <property type="entry name" value="NA-bd_OB-fold"/>
</dbReference>
<dbReference type="NCBIfam" id="TIGR00767">
    <property type="entry name" value="rho"/>
    <property type="match status" value="1"/>
</dbReference>
<dbReference type="PANTHER" id="PTHR46425">
    <property type="entry name" value="TRANSCRIPTION TERMINATION FACTOR RHO"/>
    <property type="match status" value="1"/>
</dbReference>
<evidence type="ECO:0000256" key="9">
    <source>
        <dbReference type="HAMAP-Rule" id="MF_01884"/>
    </source>
</evidence>
<dbReference type="GO" id="GO:0006353">
    <property type="term" value="P:DNA-templated transcription termination"/>
    <property type="evidence" value="ECO:0007669"/>
    <property type="project" value="UniProtKB-UniRule"/>
</dbReference>
<gene>
    <name evidence="9 14" type="primary">rho</name>
    <name evidence="14" type="ORF">JCM16775_0333</name>
</gene>
<evidence type="ECO:0000256" key="12">
    <source>
        <dbReference type="SAM" id="MobiDB-lite"/>
    </source>
</evidence>
<keyword evidence="15" id="KW-1185">Reference proteome</keyword>
<comment type="similarity">
    <text evidence="9 11">Belongs to the Rho family.</text>
</comment>
<reference evidence="14 15" key="1">
    <citation type="submission" date="2019-07" db="EMBL/GenBank/DDBJ databases">
        <title>Complete Genome Sequence of Leptotrichia hofstadii Strain JCM16775.</title>
        <authorList>
            <person name="Watanabe S."/>
            <person name="Cui L."/>
        </authorList>
    </citation>
    <scope>NUCLEOTIDE SEQUENCE [LARGE SCALE GENOMIC DNA]</scope>
    <source>
        <strain evidence="14 15">JCM16775</strain>
    </source>
</reference>
<evidence type="ECO:0000313" key="14">
    <source>
        <dbReference type="EMBL" id="BBM37648.1"/>
    </source>
</evidence>
<evidence type="ECO:0000256" key="6">
    <source>
        <dbReference type="ARBA" id="ARBA00022884"/>
    </source>
</evidence>
<organism evidence="14 15">
    <name type="scientific">Leptotrichia hofstadii</name>
    <dbReference type="NCBI Taxonomy" id="157688"/>
    <lineage>
        <taxon>Bacteria</taxon>
        <taxon>Fusobacteriati</taxon>
        <taxon>Fusobacteriota</taxon>
        <taxon>Fusobacteriia</taxon>
        <taxon>Fusobacteriales</taxon>
        <taxon>Leptotrichiaceae</taxon>
        <taxon>Leptotrichia</taxon>
    </lineage>
</organism>